<proteinExistence type="predicted"/>
<reference evidence="1" key="1">
    <citation type="submission" date="2006-06" db="EMBL/GenBank/DDBJ databases">
        <title>Complete sequence of chromosome of Chelativorans sp. BNC1.</title>
        <authorList>
            <consortium name="US DOE Joint Genome Institute"/>
            <person name="Copeland A."/>
            <person name="Lucas S."/>
            <person name="Lapidus A."/>
            <person name="Barry K."/>
            <person name="Detter J.C."/>
            <person name="Glavina del Rio T."/>
            <person name="Hammon N."/>
            <person name="Israni S."/>
            <person name="Dalin E."/>
            <person name="Tice H."/>
            <person name="Pitluck S."/>
            <person name="Chertkov O."/>
            <person name="Brettin T."/>
            <person name="Bruce D."/>
            <person name="Han C."/>
            <person name="Tapia R."/>
            <person name="Gilna P."/>
            <person name="Schmutz J."/>
            <person name="Larimer F."/>
            <person name="Land M."/>
            <person name="Hauser L."/>
            <person name="Kyrpides N."/>
            <person name="Mikhailova N."/>
            <person name="Richardson P."/>
        </authorList>
    </citation>
    <scope>NUCLEOTIDE SEQUENCE</scope>
    <source>
        <strain evidence="1">BNC1</strain>
    </source>
</reference>
<name>Q11EH8_CHESB</name>
<dbReference type="AlphaFoldDB" id="Q11EH8"/>
<protein>
    <submittedName>
        <fullName evidence="1">Uncharacterized protein</fullName>
    </submittedName>
</protein>
<dbReference type="HOGENOM" id="CLU_2435490_0_0_5"/>
<organism evidence="1">
    <name type="scientific">Chelativorans sp. (strain BNC1)</name>
    <dbReference type="NCBI Taxonomy" id="266779"/>
    <lineage>
        <taxon>Bacteria</taxon>
        <taxon>Pseudomonadati</taxon>
        <taxon>Pseudomonadota</taxon>
        <taxon>Alphaproteobacteria</taxon>
        <taxon>Hyphomicrobiales</taxon>
        <taxon>Phyllobacteriaceae</taxon>
        <taxon>Chelativorans</taxon>
    </lineage>
</organism>
<accession>Q11EH8</accession>
<evidence type="ECO:0000313" key="1">
    <source>
        <dbReference type="EMBL" id="ABG64197.1"/>
    </source>
</evidence>
<dbReference type="KEGG" id="mes:Meso_2821"/>
<dbReference type="STRING" id="266779.Meso_2821"/>
<gene>
    <name evidence="1" type="ordered locus">Meso_2821</name>
</gene>
<dbReference type="EMBL" id="CP000390">
    <property type="protein sequence ID" value="ABG64197.1"/>
    <property type="molecule type" value="Genomic_DNA"/>
</dbReference>
<sequence>MKPRMKDLVPIGIIGSHHVRHRQQHVDNGCRVIAREQRVDFCFHLSINAHPAPPTFGVLNLGHQSCRYEGGQMKIWRQVYREICVRFIAR</sequence>